<dbReference type="AlphaFoldDB" id="M3FTN0"/>
<sequence length="64" mass="6728">MLDRARHGGVERLLDHDVAVDVGEVEDDGATGRCSGGQPTLMSVMLRLTVSPVLLQVGRSVASP</sequence>
<dbReference type="Proteomes" id="UP000030760">
    <property type="component" value="Unassembled WGS sequence"/>
</dbReference>
<organism evidence="1 2">
    <name type="scientific">Streptomyces bottropensis ATCC 25435</name>
    <dbReference type="NCBI Taxonomy" id="1054862"/>
    <lineage>
        <taxon>Bacteria</taxon>
        <taxon>Bacillati</taxon>
        <taxon>Actinomycetota</taxon>
        <taxon>Actinomycetes</taxon>
        <taxon>Kitasatosporales</taxon>
        <taxon>Streptomycetaceae</taxon>
        <taxon>Streptomyces</taxon>
    </lineage>
</organism>
<evidence type="ECO:0000313" key="2">
    <source>
        <dbReference type="Proteomes" id="UP000030760"/>
    </source>
</evidence>
<accession>M3FTN0</accession>
<reference evidence="2" key="1">
    <citation type="journal article" date="2013" name="Genome Announc.">
        <title>Draft Genome Sequence of Streptomyces bottropensis ATCC 25435, a Bottromycin-Producing Actinomycete.</title>
        <authorList>
            <person name="Zhang H."/>
            <person name="Zhou W."/>
            <person name="Zhuang Y."/>
            <person name="Liang X."/>
            <person name="Liu T."/>
        </authorList>
    </citation>
    <scope>NUCLEOTIDE SEQUENCE [LARGE SCALE GENOMIC DNA]</scope>
    <source>
        <strain evidence="2">ATCC 25435</strain>
    </source>
</reference>
<dbReference type="EMBL" id="KB405064">
    <property type="protein sequence ID" value="EMF56315.1"/>
    <property type="molecule type" value="Genomic_DNA"/>
</dbReference>
<name>M3FTN0_9ACTN</name>
<proteinExistence type="predicted"/>
<gene>
    <name evidence="1" type="ORF">SBD_2225</name>
</gene>
<protein>
    <submittedName>
        <fullName evidence="1">Uncharacterized protein</fullName>
    </submittedName>
</protein>
<evidence type="ECO:0000313" key="1">
    <source>
        <dbReference type="EMBL" id="EMF56315.1"/>
    </source>
</evidence>